<protein>
    <submittedName>
        <fullName evidence="9">Tannase/feruloyl esterase family alpha/beta hydrolase</fullName>
    </submittedName>
</protein>
<evidence type="ECO:0000256" key="3">
    <source>
        <dbReference type="ARBA" id="ARBA00022723"/>
    </source>
</evidence>
<dbReference type="EMBL" id="CP163439">
    <property type="protein sequence ID" value="XDQ32752.1"/>
    <property type="molecule type" value="Genomic_DNA"/>
</dbReference>
<keyword evidence="5 9" id="KW-0378">Hydrolase</keyword>
<dbReference type="InterPro" id="IPR011118">
    <property type="entry name" value="Tannase/feruloyl_esterase"/>
</dbReference>
<dbReference type="AlphaFoldDB" id="A0AB39PRT8"/>
<feature type="chain" id="PRO_5044314861" evidence="8">
    <location>
        <begin position="28"/>
        <end position="464"/>
    </location>
</feature>
<comment type="similarity">
    <text evidence="1">Belongs to the tannase family.</text>
</comment>
<evidence type="ECO:0000256" key="8">
    <source>
        <dbReference type="SAM" id="SignalP"/>
    </source>
</evidence>
<proteinExistence type="inferred from homology"/>
<keyword evidence="7" id="KW-1015">Disulfide bond</keyword>
<organism evidence="9">
    <name type="scientific">Streptomyces sp. R28</name>
    <dbReference type="NCBI Taxonomy" id="3238628"/>
    <lineage>
        <taxon>Bacteria</taxon>
        <taxon>Bacillati</taxon>
        <taxon>Actinomycetota</taxon>
        <taxon>Actinomycetes</taxon>
        <taxon>Kitasatosporales</taxon>
        <taxon>Streptomycetaceae</taxon>
        <taxon>Streptomyces</taxon>
    </lineage>
</organism>
<dbReference type="SUPFAM" id="SSF53474">
    <property type="entry name" value="alpha/beta-Hydrolases"/>
    <property type="match status" value="1"/>
</dbReference>
<gene>
    <name evidence="9" type="ORF">AB5J49_05010</name>
</gene>
<dbReference type="GO" id="GO:0052689">
    <property type="term" value="F:carboxylic ester hydrolase activity"/>
    <property type="evidence" value="ECO:0007669"/>
    <property type="project" value="UniProtKB-KW"/>
</dbReference>
<dbReference type="Gene3D" id="3.40.50.1820">
    <property type="entry name" value="alpha/beta hydrolase"/>
    <property type="match status" value="1"/>
</dbReference>
<dbReference type="PANTHER" id="PTHR33938:SF15">
    <property type="entry name" value="FERULOYL ESTERASE B-RELATED"/>
    <property type="match status" value="1"/>
</dbReference>
<dbReference type="InterPro" id="IPR029058">
    <property type="entry name" value="AB_hydrolase_fold"/>
</dbReference>
<dbReference type="RefSeq" id="WP_369167251.1">
    <property type="nucleotide sequence ID" value="NZ_CP163439.1"/>
</dbReference>
<evidence type="ECO:0000256" key="1">
    <source>
        <dbReference type="ARBA" id="ARBA00006249"/>
    </source>
</evidence>
<evidence type="ECO:0000256" key="6">
    <source>
        <dbReference type="ARBA" id="ARBA00022837"/>
    </source>
</evidence>
<feature type="signal peptide" evidence="8">
    <location>
        <begin position="1"/>
        <end position="27"/>
    </location>
</feature>
<evidence type="ECO:0000313" key="9">
    <source>
        <dbReference type="EMBL" id="XDQ32752.1"/>
    </source>
</evidence>
<sequence length="464" mass="50008">MRPSQGLPFVAATLLTAALTWPTPATATAVDEHHCSREERLHVPGAAFQQSACLPDLTTTGLAGTPYTDMADQAGLTARGTRTPAGVPGIQIDGYFPDSSRFNATHGLRHDAQFVIRLPDRWNGGLVVTGAPGTRRQYATDTAISDQVLAMGYAYAATDKGNNGADFYRDGKRPGDAVAEWNARTTQITRAARKAVAQRYGHAPRRTYMTGLYNGGYLTRWQLENHPELYDGGVDWEGTLWTADGPNLLTSLPVAVARMLGSAQDEDLYTVGFARGSEFLWPYHERAYWGVTQKIYRAEFDPAYDPGCPGPSAGTTPEQILAPCASDASYDYASRPASVRRAVTRVALTGRIGRPLITLHGDLDALLPKATDSDVYARMVDASGRGPVHRYFTIAGGTHVDGLYDTHPDRLRPILPCYRSAFDALVSWVERGTPPPADRTVGRPASGDVLNSCALSTPVAPAAG</sequence>
<accession>A0AB39PRT8</accession>
<dbReference type="PANTHER" id="PTHR33938">
    <property type="entry name" value="FERULOYL ESTERASE B-RELATED"/>
    <property type="match status" value="1"/>
</dbReference>
<dbReference type="Pfam" id="PF07519">
    <property type="entry name" value="Tannase"/>
    <property type="match status" value="1"/>
</dbReference>
<name>A0AB39PRT8_9ACTN</name>
<keyword evidence="2" id="KW-0719">Serine esterase</keyword>
<keyword evidence="3" id="KW-0479">Metal-binding</keyword>
<evidence type="ECO:0000256" key="7">
    <source>
        <dbReference type="ARBA" id="ARBA00023157"/>
    </source>
</evidence>
<keyword evidence="6" id="KW-0106">Calcium</keyword>
<evidence type="ECO:0000256" key="2">
    <source>
        <dbReference type="ARBA" id="ARBA00022487"/>
    </source>
</evidence>
<reference evidence="9" key="1">
    <citation type="submission" date="2024-07" db="EMBL/GenBank/DDBJ databases">
        <authorList>
            <person name="Yu S.T."/>
        </authorList>
    </citation>
    <scope>NUCLEOTIDE SEQUENCE</scope>
    <source>
        <strain evidence="9">R28</strain>
    </source>
</reference>
<evidence type="ECO:0000256" key="4">
    <source>
        <dbReference type="ARBA" id="ARBA00022729"/>
    </source>
</evidence>
<keyword evidence="4 8" id="KW-0732">Signal</keyword>
<dbReference type="GO" id="GO:0046872">
    <property type="term" value="F:metal ion binding"/>
    <property type="evidence" value="ECO:0007669"/>
    <property type="project" value="UniProtKB-KW"/>
</dbReference>
<evidence type="ECO:0000256" key="5">
    <source>
        <dbReference type="ARBA" id="ARBA00022801"/>
    </source>
</evidence>